<keyword evidence="9" id="KW-0406">Ion transport</keyword>
<dbReference type="Pfam" id="PF00520">
    <property type="entry name" value="Ion_trans"/>
    <property type="match status" value="1"/>
</dbReference>
<evidence type="ECO:0000313" key="16">
    <source>
        <dbReference type="Proteomes" id="UP000620104"/>
    </source>
</evidence>
<evidence type="ECO:0000313" key="15">
    <source>
        <dbReference type="EMBL" id="GHJ84136.1"/>
    </source>
</evidence>
<keyword evidence="3" id="KW-0633">Potassium transport</keyword>
<gene>
    <name evidence="15" type="ORF">NliqN6_0538</name>
</gene>
<feature type="region of interest" description="Disordered" evidence="12">
    <location>
        <begin position="436"/>
        <end position="494"/>
    </location>
</feature>
<feature type="region of interest" description="Disordered" evidence="12">
    <location>
        <begin position="56"/>
        <end position="76"/>
    </location>
</feature>
<feature type="compositionally biased region" description="Low complexity" evidence="12">
    <location>
        <begin position="464"/>
        <end position="473"/>
    </location>
</feature>
<reference evidence="15" key="1">
    <citation type="submission" date="2020-07" db="EMBL/GenBank/DDBJ databases">
        <title>Draft Genome Sequence of a Deep-Sea Yeast, Naganishia (Cryptococcus) liquefaciens strain N6.</title>
        <authorList>
            <person name="Han Y.W."/>
            <person name="Kajitani R."/>
            <person name="Morimoto H."/>
            <person name="Parhat M."/>
            <person name="Tsubouchi H."/>
            <person name="Bakenova O."/>
            <person name="Ogata M."/>
            <person name="Argunhan B."/>
            <person name="Aoki R."/>
            <person name="Kajiwara S."/>
            <person name="Itoh T."/>
            <person name="Iwasaki H."/>
        </authorList>
    </citation>
    <scope>NUCLEOTIDE SEQUENCE</scope>
    <source>
        <strain evidence="15">N6</strain>
    </source>
</reference>
<dbReference type="GO" id="GO:0008076">
    <property type="term" value="C:voltage-gated potassium channel complex"/>
    <property type="evidence" value="ECO:0007669"/>
    <property type="project" value="InterPro"/>
</dbReference>
<dbReference type="PRINTS" id="PR01333">
    <property type="entry name" value="2POREKCHANEL"/>
</dbReference>
<feature type="transmembrane region" description="Helical" evidence="13">
    <location>
        <begin position="361"/>
        <end position="379"/>
    </location>
</feature>
<feature type="transmembrane region" description="Helical" evidence="13">
    <location>
        <begin position="386"/>
        <end position="407"/>
    </location>
</feature>
<dbReference type="PANTHER" id="PTHR11537">
    <property type="entry name" value="VOLTAGE-GATED POTASSIUM CHANNEL"/>
    <property type="match status" value="1"/>
</dbReference>
<dbReference type="InterPro" id="IPR003280">
    <property type="entry name" value="2pore_dom_K_chnl"/>
</dbReference>
<organism evidence="15 16">
    <name type="scientific">Naganishia liquefaciens</name>
    <dbReference type="NCBI Taxonomy" id="104408"/>
    <lineage>
        <taxon>Eukaryota</taxon>
        <taxon>Fungi</taxon>
        <taxon>Dikarya</taxon>
        <taxon>Basidiomycota</taxon>
        <taxon>Agaricomycotina</taxon>
        <taxon>Tremellomycetes</taxon>
        <taxon>Filobasidiales</taxon>
        <taxon>Filobasidiaceae</taxon>
        <taxon>Naganishia</taxon>
    </lineage>
</organism>
<dbReference type="PRINTS" id="PR00169">
    <property type="entry name" value="KCHANNEL"/>
</dbReference>
<dbReference type="PANTHER" id="PTHR11537:SF254">
    <property type="entry name" value="POTASSIUM VOLTAGE-GATED CHANNEL PROTEIN SHAB"/>
    <property type="match status" value="1"/>
</dbReference>
<feature type="compositionally biased region" description="Polar residues" evidence="12">
    <location>
        <begin position="438"/>
        <end position="450"/>
    </location>
</feature>
<evidence type="ECO:0000256" key="8">
    <source>
        <dbReference type="ARBA" id="ARBA00022989"/>
    </source>
</evidence>
<feature type="transmembrane region" description="Helical" evidence="13">
    <location>
        <begin position="208"/>
        <end position="226"/>
    </location>
</feature>
<evidence type="ECO:0000259" key="14">
    <source>
        <dbReference type="Pfam" id="PF00520"/>
    </source>
</evidence>
<keyword evidence="8 13" id="KW-1133">Transmembrane helix</keyword>
<comment type="subcellular location">
    <subcellularLocation>
        <location evidence="1">Membrane</location>
        <topology evidence="1">Multi-pass membrane protein</topology>
    </subcellularLocation>
</comment>
<evidence type="ECO:0000256" key="2">
    <source>
        <dbReference type="ARBA" id="ARBA00022448"/>
    </source>
</evidence>
<keyword evidence="4 13" id="KW-0812">Transmembrane</keyword>
<keyword evidence="10 13" id="KW-0472">Membrane</keyword>
<keyword evidence="2" id="KW-0813">Transport</keyword>
<protein>
    <recommendedName>
        <fullName evidence="14">Ion transport domain-containing protein</fullName>
    </recommendedName>
</protein>
<name>A0A8H3TN12_9TREE</name>
<evidence type="ECO:0000256" key="9">
    <source>
        <dbReference type="ARBA" id="ARBA00023065"/>
    </source>
</evidence>
<evidence type="ECO:0000256" key="10">
    <source>
        <dbReference type="ARBA" id="ARBA00023136"/>
    </source>
</evidence>
<keyword evidence="5" id="KW-0631">Potassium channel</keyword>
<feature type="transmembrane region" description="Helical" evidence="13">
    <location>
        <begin position="174"/>
        <end position="196"/>
    </location>
</feature>
<feature type="domain" description="Ion transport" evidence="14">
    <location>
        <begin position="175"/>
        <end position="411"/>
    </location>
</feature>
<feature type="transmembrane region" description="Helical" evidence="13">
    <location>
        <begin position="311"/>
        <end position="333"/>
    </location>
</feature>
<evidence type="ECO:0000256" key="3">
    <source>
        <dbReference type="ARBA" id="ARBA00022538"/>
    </source>
</evidence>
<sequence>MASPNPEEYELPRISTSAHRRQPSGGAGGASTGKKRVTLHTGPSTTALVYARHAAEAGEGPAASHSGDPGPSTMRHRNTLVTLEPITPSAKPQIIRQTDLFLTEDPTTSPFHPGMGGSGSARDEVVDIPDFGGMLGLSSENPEDNYAVAREFRTGWKRRLFLLMEEPGSSKEAFVVHVASTGTIVASALLTMLSTLPSFHTDRAASKILFGLDTSIVVLFTIEYIARLLGHSDSWRMCWNWATSFFAIVDLLAVLPYYIEVALQQDTTILFRFSILRTLRLLRVFRAFKYQNQMLFTIEVMYIAIHRSKDALLALAFFIAMALVVFSTLIYFAERGVWDAVLGTFVDAEGNPSQFESIPSAAWFVLVTITTVGYGELIPRSVLGRLFTVPLLVFGLLLIALPSFVLGRNFAIVFDAMSNQIKQPIDAAAAHSTRDSLDYSNPAVQPSTSRQDSRSTTPLPPGRRSPSPSGNGSIRVPERGNMVGGVQYDSIPTGEPMTASASLTSFNFGQVEAGRTHPMLPPEEGRVPGSRGAVTGGEAGTAGSAAATLGKNDLTNLKLASNQQILLLEIERLRDIMEKQETMLQQMMDMLVKLTPDSRNEVL</sequence>
<dbReference type="AlphaFoldDB" id="A0A8H3TN12"/>
<evidence type="ECO:0000256" key="5">
    <source>
        <dbReference type="ARBA" id="ARBA00022826"/>
    </source>
</evidence>
<dbReference type="InterPro" id="IPR027359">
    <property type="entry name" value="Volt_channel_dom_sf"/>
</dbReference>
<proteinExistence type="predicted"/>
<evidence type="ECO:0000256" key="12">
    <source>
        <dbReference type="SAM" id="MobiDB-lite"/>
    </source>
</evidence>
<dbReference type="FunFam" id="1.10.287.70:FF:000097">
    <property type="entry name" value="Potassium voltage-gated channel subfamily G member 3"/>
    <property type="match status" value="1"/>
</dbReference>
<comment type="caution">
    <text evidence="15">The sequence shown here is derived from an EMBL/GenBank/DDBJ whole genome shotgun (WGS) entry which is preliminary data.</text>
</comment>
<evidence type="ECO:0000256" key="6">
    <source>
        <dbReference type="ARBA" id="ARBA00022882"/>
    </source>
</evidence>
<dbReference type="GO" id="GO:0001508">
    <property type="term" value="P:action potential"/>
    <property type="evidence" value="ECO:0007669"/>
    <property type="project" value="TreeGrafter"/>
</dbReference>
<accession>A0A8H3TN12</accession>
<feature type="region of interest" description="Disordered" evidence="12">
    <location>
        <begin position="1"/>
        <end position="44"/>
    </location>
</feature>
<evidence type="ECO:0000256" key="13">
    <source>
        <dbReference type="SAM" id="Phobius"/>
    </source>
</evidence>
<evidence type="ECO:0000256" key="1">
    <source>
        <dbReference type="ARBA" id="ARBA00004141"/>
    </source>
</evidence>
<evidence type="ECO:0000256" key="11">
    <source>
        <dbReference type="ARBA" id="ARBA00023303"/>
    </source>
</evidence>
<keyword evidence="7" id="KW-0630">Potassium</keyword>
<dbReference type="SUPFAM" id="SSF81324">
    <property type="entry name" value="Voltage-gated potassium channels"/>
    <property type="match status" value="1"/>
</dbReference>
<evidence type="ECO:0000256" key="4">
    <source>
        <dbReference type="ARBA" id="ARBA00022692"/>
    </source>
</evidence>
<dbReference type="Gene3D" id="1.20.120.350">
    <property type="entry name" value="Voltage-gated potassium channels. Chain C"/>
    <property type="match status" value="1"/>
</dbReference>
<keyword evidence="16" id="KW-1185">Reference proteome</keyword>
<dbReference type="InterPro" id="IPR028325">
    <property type="entry name" value="VG_K_chnl"/>
</dbReference>
<keyword evidence="6" id="KW-0851">Voltage-gated channel</keyword>
<dbReference type="EMBL" id="BLZA01000007">
    <property type="protein sequence ID" value="GHJ84136.1"/>
    <property type="molecule type" value="Genomic_DNA"/>
</dbReference>
<dbReference type="Proteomes" id="UP000620104">
    <property type="component" value="Unassembled WGS sequence"/>
</dbReference>
<keyword evidence="11" id="KW-0407">Ion channel</keyword>
<dbReference type="GO" id="GO:0005249">
    <property type="term" value="F:voltage-gated potassium channel activity"/>
    <property type="evidence" value="ECO:0007669"/>
    <property type="project" value="InterPro"/>
</dbReference>
<feature type="transmembrane region" description="Helical" evidence="13">
    <location>
        <begin position="238"/>
        <end position="259"/>
    </location>
</feature>
<dbReference type="InterPro" id="IPR005821">
    <property type="entry name" value="Ion_trans_dom"/>
</dbReference>
<evidence type="ECO:0000256" key="7">
    <source>
        <dbReference type="ARBA" id="ARBA00022958"/>
    </source>
</evidence>
<dbReference type="Gene3D" id="1.10.287.70">
    <property type="match status" value="1"/>
</dbReference>
<dbReference type="OrthoDB" id="415460at2759"/>